<dbReference type="InterPro" id="IPR044298">
    <property type="entry name" value="MIG/MutY"/>
</dbReference>
<dbReference type="GO" id="GO:0034039">
    <property type="term" value="F:8-oxo-7,8-dihydroguanine DNA N-glycosylase activity"/>
    <property type="evidence" value="ECO:0007669"/>
    <property type="project" value="TreeGrafter"/>
</dbReference>
<dbReference type="EMBL" id="FONT01000010">
    <property type="protein sequence ID" value="SFF01915.1"/>
    <property type="molecule type" value="Genomic_DNA"/>
</dbReference>
<evidence type="ECO:0000256" key="4">
    <source>
        <dbReference type="ARBA" id="ARBA00022023"/>
    </source>
</evidence>
<organism evidence="17 18">
    <name type="scientific">Alteribacillus iranensis</name>
    <dbReference type="NCBI Taxonomy" id="930128"/>
    <lineage>
        <taxon>Bacteria</taxon>
        <taxon>Bacillati</taxon>
        <taxon>Bacillota</taxon>
        <taxon>Bacilli</taxon>
        <taxon>Bacillales</taxon>
        <taxon>Bacillaceae</taxon>
        <taxon>Alteribacillus</taxon>
    </lineage>
</organism>
<comment type="similarity">
    <text evidence="2 15">Belongs to the Nth/MutY family.</text>
</comment>
<dbReference type="InterPro" id="IPR029119">
    <property type="entry name" value="MutY_C"/>
</dbReference>
<dbReference type="Gene3D" id="1.10.1670.10">
    <property type="entry name" value="Helix-hairpin-Helix base-excision DNA repair enzymes (C-terminal)"/>
    <property type="match status" value="1"/>
</dbReference>
<dbReference type="InterPro" id="IPR005760">
    <property type="entry name" value="A/G_AdeGlyc_MutY"/>
</dbReference>
<accession>A0A1I2F9P4</accession>
<evidence type="ECO:0000313" key="17">
    <source>
        <dbReference type="EMBL" id="SFF01915.1"/>
    </source>
</evidence>
<dbReference type="SMART" id="SM00525">
    <property type="entry name" value="FES"/>
    <property type="match status" value="1"/>
</dbReference>
<evidence type="ECO:0000256" key="3">
    <source>
        <dbReference type="ARBA" id="ARBA00012045"/>
    </source>
</evidence>
<dbReference type="Proteomes" id="UP000199516">
    <property type="component" value="Unassembled WGS sequence"/>
</dbReference>
<dbReference type="FunFam" id="1.10.1670.10:FF:000002">
    <property type="entry name" value="Adenine DNA glycosylase"/>
    <property type="match status" value="1"/>
</dbReference>
<dbReference type="GO" id="GO:0035485">
    <property type="term" value="F:adenine/guanine mispair binding"/>
    <property type="evidence" value="ECO:0007669"/>
    <property type="project" value="TreeGrafter"/>
</dbReference>
<dbReference type="GO" id="GO:0000701">
    <property type="term" value="F:purine-specific mismatch base pair DNA N-glycosylase activity"/>
    <property type="evidence" value="ECO:0007669"/>
    <property type="project" value="UniProtKB-EC"/>
</dbReference>
<evidence type="ECO:0000256" key="9">
    <source>
        <dbReference type="ARBA" id="ARBA00023004"/>
    </source>
</evidence>
<evidence type="ECO:0000256" key="13">
    <source>
        <dbReference type="ARBA" id="ARBA00023295"/>
    </source>
</evidence>
<keyword evidence="18" id="KW-1185">Reference proteome</keyword>
<evidence type="ECO:0000256" key="6">
    <source>
        <dbReference type="ARBA" id="ARBA00022723"/>
    </source>
</evidence>
<gene>
    <name evidence="17" type="ORF">SAMN05192532_11015</name>
</gene>
<dbReference type="AlphaFoldDB" id="A0A1I2F9P4"/>
<dbReference type="FunFam" id="1.10.340.30:FF:000010">
    <property type="entry name" value="Adenine DNA glycosylase"/>
    <property type="match status" value="1"/>
</dbReference>
<comment type="catalytic activity">
    <reaction evidence="1 15">
        <text>Hydrolyzes free adenine bases from 7,8-dihydro-8-oxoguanine:adenine mismatched double-stranded DNA, leaving an apurinic site.</text>
        <dbReference type="EC" id="3.2.2.31"/>
    </reaction>
</comment>
<evidence type="ECO:0000256" key="12">
    <source>
        <dbReference type="ARBA" id="ARBA00023204"/>
    </source>
</evidence>
<keyword evidence="12" id="KW-0234">DNA repair</keyword>
<keyword evidence="11" id="KW-0238">DNA-binding</keyword>
<dbReference type="PROSITE" id="PS00764">
    <property type="entry name" value="ENDONUCLEASE_III_1"/>
    <property type="match status" value="1"/>
</dbReference>
<evidence type="ECO:0000256" key="15">
    <source>
        <dbReference type="RuleBase" id="RU365096"/>
    </source>
</evidence>
<evidence type="ECO:0000313" key="18">
    <source>
        <dbReference type="Proteomes" id="UP000199516"/>
    </source>
</evidence>
<evidence type="ECO:0000256" key="7">
    <source>
        <dbReference type="ARBA" id="ARBA00022763"/>
    </source>
</evidence>
<name>A0A1I2F9P4_9BACI</name>
<proteinExistence type="inferred from homology"/>
<dbReference type="Pfam" id="PF00633">
    <property type="entry name" value="HHH"/>
    <property type="match status" value="1"/>
</dbReference>
<evidence type="ECO:0000256" key="5">
    <source>
        <dbReference type="ARBA" id="ARBA00022485"/>
    </source>
</evidence>
<dbReference type="Pfam" id="PF14815">
    <property type="entry name" value="NUDIX_4"/>
    <property type="match status" value="1"/>
</dbReference>
<keyword evidence="7 15" id="KW-0227">DNA damage</keyword>
<dbReference type="InterPro" id="IPR023170">
    <property type="entry name" value="HhH_base_excis_C"/>
</dbReference>
<dbReference type="CDD" id="cd03431">
    <property type="entry name" value="NUDIX_DNA_Glycosylase_C-MutY"/>
    <property type="match status" value="1"/>
</dbReference>
<dbReference type="GO" id="GO:0046872">
    <property type="term" value="F:metal ion binding"/>
    <property type="evidence" value="ECO:0007669"/>
    <property type="project" value="UniProtKB-UniRule"/>
</dbReference>
<dbReference type="NCBIfam" id="TIGR01084">
    <property type="entry name" value="mutY"/>
    <property type="match status" value="1"/>
</dbReference>
<dbReference type="PANTHER" id="PTHR42944:SF1">
    <property type="entry name" value="ADENINE DNA GLYCOSYLASE"/>
    <property type="match status" value="1"/>
</dbReference>
<dbReference type="InterPro" id="IPR004035">
    <property type="entry name" value="Endouclease-III_FeS-bd_BS"/>
</dbReference>
<dbReference type="OrthoDB" id="9802365at2"/>
<protein>
    <recommendedName>
        <fullName evidence="4 15">Adenine DNA glycosylase</fullName>
        <ecNumber evidence="3 15">3.2.2.31</ecNumber>
    </recommendedName>
</protein>
<evidence type="ECO:0000256" key="1">
    <source>
        <dbReference type="ARBA" id="ARBA00000843"/>
    </source>
</evidence>
<dbReference type="EC" id="3.2.2.31" evidence="3 15"/>
<dbReference type="InterPro" id="IPR011257">
    <property type="entry name" value="DNA_glycosylase"/>
</dbReference>
<evidence type="ECO:0000256" key="10">
    <source>
        <dbReference type="ARBA" id="ARBA00023014"/>
    </source>
</evidence>
<feature type="domain" description="HhH-GPD" evidence="16">
    <location>
        <begin position="45"/>
        <end position="196"/>
    </location>
</feature>
<dbReference type="InterPro" id="IPR003265">
    <property type="entry name" value="HhH-GPD_domain"/>
</dbReference>
<sequence>MTSHHENIDIAAFQEDLLQWYEENKRELPWRENQDPYRVWVSEIMLQQTKVETVIPYFKRFLENFPTVSSLAEAEEEQVLKTWEGLGYYSRARNLHSAVKEIKEVYGGEVPSSKEDFSSLKGVGPYTAGAVMSIAFDKPEPAVDGNVMRVFSRILLIRDDIGKSKTRKKFEQILPSFLEGIRPSQFNQALMELGALVCTPKSPGCLLCPVQDYCLARAEGVQTELPVKAKKKSPSTKEMAAVIVKNKEGKTLFHQRGETGLLARLWEYPNIEVEKGKEQEQVEKYLREQFGITATISKTVQYVQHVFSHLIWNITVYDAHFHDKEAVDLKAGEWLHVEEAEKLTFPVSHQKILRNQKEREDEIGS</sequence>
<dbReference type="SUPFAM" id="SSF48150">
    <property type="entry name" value="DNA-glycosylase"/>
    <property type="match status" value="1"/>
</dbReference>
<keyword evidence="6" id="KW-0479">Metal-binding</keyword>
<keyword evidence="13 15" id="KW-0326">Glycosidase</keyword>
<keyword evidence="9 15" id="KW-0408">Iron</keyword>
<keyword evidence="5" id="KW-0004">4Fe-4S</keyword>
<dbReference type="InterPro" id="IPR015797">
    <property type="entry name" value="NUDIX_hydrolase-like_dom_sf"/>
</dbReference>
<evidence type="ECO:0000259" key="16">
    <source>
        <dbReference type="SMART" id="SM00478"/>
    </source>
</evidence>
<comment type="function">
    <text evidence="14">Base excision repair (BER) glycosylase that initiates repair of A:oxoG to C:G by removing the inappropriately paired adenine base from the DNA backbone, generating an abasic site product. 8-oxoguanine (oxoG) is a genotoxic DNA lesion resulting from oxidation of guanine; this residue is misread by replicative DNA polymerases, that insert adenine instead of cytosine opposite the oxidized damaged base. Shows a powerful dicrimination of A versus C, since it does not cleave cytosine in oxoG:C pairs. May also be able to remove adenine from A:G mispairs, although this activity may not be physiologically relevant.</text>
</comment>
<dbReference type="Pfam" id="PF00730">
    <property type="entry name" value="HhH-GPD"/>
    <property type="match status" value="1"/>
</dbReference>
<dbReference type="InterPro" id="IPR000445">
    <property type="entry name" value="HhH_motif"/>
</dbReference>
<comment type="cofactor">
    <cofactor evidence="15">
        <name>[4Fe-4S] cluster</name>
        <dbReference type="ChEBI" id="CHEBI:49883"/>
    </cofactor>
    <text evidence="15">Binds 1 [4Fe-4S] cluster.</text>
</comment>
<dbReference type="InterPro" id="IPR003651">
    <property type="entry name" value="Endonuclease3_FeS-loop_motif"/>
</dbReference>
<comment type="function">
    <text evidence="15">Adenine glycosylase active on G-A mispairs.</text>
</comment>
<dbReference type="SUPFAM" id="SSF55811">
    <property type="entry name" value="Nudix"/>
    <property type="match status" value="1"/>
</dbReference>
<evidence type="ECO:0000256" key="8">
    <source>
        <dbReference type="ARBA" id="ARBA00022801"/>
    </source>
</evidence>
<dbReference type="CDD" id="cd00056">
    <property type="entry name" value="ENDO3c"/>
    <property type="match status" value="1"/>
</dbReference>
<dbReference type="GO" id="GO:0032357">
    <property type="term" value="F:oxidized purine DNA binding"/>
    <property type="evidence" value="ECO:0007669"/>
    <property type="project" value="TreeGrafter"/>
</dbReference>
<dbReference type="GO" id="GO:0006298">
    <property type="term" value="P:mismatch repair"/>
    <property type="evidence" value="ECO:0007669"/>
    <property type="project" value="TreeGrafter"/>
</dbReference>
<dbReference type="RefSeq" id="WP_091663833.1">
    <property type="nucleotide sequence ID" value="NZ_FONT01000010.1"/>
</dbReference>
<dbReference type="STRING" id="930128.SAMN05192532_11015"/>
<reference evidence="17 18" key="1">
    <citation type="submission" date="2016-10" db="EMBL/GenBank/DDBJ databases">
        <authorList>
            <person name="de Groot N.N."/>
        </authorList>
    </citation>
    <scope>NUCLEOTIDE SEQUENCE [LARGE SCALE GENOMIC DNA]</scope>
    <source>
        <strain evidence="17 18">DSM 23995</strain>
    </source>
</reference>
<evidence type="ECO:0000256" key="2">
    <source>
        <dbReference type="ARBA" id="ARBA00008343"/>
    </source>
</evidence>
<keyword evidence="8" id="KW-0378">Hydrolase</keyword>
<keyword evidence="10" id="KW-0411">Iron-sulfur</keyword>
<dbReference type="Gene3D" id="1.10.340.30">
    <property type="entry name" value="Hypothetical protein, domain 2"/>
    <property type="match status" value="1"/>
</dbReference>
<dbReference type="GO" id="GO:0051539">
    <property type="term" value="F:4 iron, 4 sulfur cluster binding"/>
    <property type="evidence" value="ECO:0007669"/>
    <property type="project" value="UniProtKB-UniRule"/>
</dbReference>
<dbReference type="SMART" id="SM00478">
    <property type="entry name" value="ENDO3c"/>
    <property type="match status" value="1"/>
</dbReference>
<dbReference type="Gene3D" id="3.90.79.10">
    <property type="entry name" value="Nucleoside Triphosphate Pyrophosphohydrolase"/>
    <property type="match status" value="1"/>
</dbReference>
<dbReference type="PANTHER" id="PTHR42944">
    <property type="entry name" value="ADENINE DNA GLYCOSYLASE"/>
    <property type="match status" value="1"/>
</dbReference>
<evidence type="ECO:0000256" key="11">
    <source>
        <dbReference type="ARBA" id="ARBA00023125"/>
    </source>
</evidence>
<evidence type="ECO:0000256" key="14">
    <source>
        <dbReference type="ARBA" id="ARBA00058550"/>
    </source>
</evidence>
<dbReference type="GO" id="GO:0006284">
    <property type="term" value="P:base-excision repair"/>
    <property type="evidence" value="ECO:0007669"/>
    <property type="project" value="UniProtKB-UniRule"/>
</dbReference>